<evidence type="ECO:0000313" key="2">
    <source>
        <dbReference type="Proteomes" id="UP001236652"/>
    </source>
</evidence>
<sequence>MFRLIRSINGTKQVLKDPITQQEKLFHHVEDAVPLKGKLNSVLLDGENFWDIEPIDVPTVHT</sequence>
<dbReference type="RefSeq" id="WP_231418329.1">
    <property type="nucleotide sequence ID" value="NZ_CP126446.1"/>
</dbReference>
<name>A0ABY8V5G2_9BACI</name>
<reference evidence="1 2" key="1">
    <citation type="submission" date="2023-05" db="EMBL/GenBank/DDBJ databases">
        <title>Comparative genomics reveals the evidence of polycyclic aromatic hydrocarbons degradation in moderately halophilic genus Pontibacillus.</title>
        <authorList>
            <person name="Yang H."/>
            <person name="Qian Z."/>
        </authorList>
    </citation>
    <scope>NUCLEOTIDE SEQUENCE [LARGE SCALE GENOMIC DNA]</scope>
    <source>
        <strain evidence="2">HN14</strain>
    </source>
</reference>
<proteinExistence type="predicted"/>
<dbReference type="EMBL" id="CP126446">
    <property type="protein sequence ID" value="WIF99086.1"/>
    <property type="molecule type" value="Genomic_DNA"/>
</dbReference>
<gene>
    <name evidence="1" type="ORF">QNI29_05370</name>
</gene>
<organism evidence="1 2">
    <name type="scientific">Pontibacillus chungwhensis</name>
    <dbReference type="NCBI Taxonomy" id="265426"/>
    <lineage>
        <taxon>Bacteria</taxon>
        <taxon>Bacillati</taxon>
        <taxon>Bacillota</taxon>
        <taxon>Bacilli</taxon>
        <taxon>Bacillales</taxon>
        <taxon>Bacillaceae</taxon>
        <taxon>Pontibacillus</taxon>
    </lineage>
</organism>
<protein>
    <submittedName>
        <fullName evidence="1">Uncharacterized protein</fullName>
    </submittedName>
</protein>
<keyword evidence="2" id="KW-1185">Reference proteome</keyword>
<evidence type="ECO:0000313" key="1">
    <source>
        <dbReference type="EMBL" id="WIF99086.1"/>
    </source>
</evidence>
<accession>A0ABY8V5G2</accession>
<dbReference type="Proteomes" id="UP001236652">
    <property type="component" value="Chromosome"/>
</dbReference>